<name>A0A4Y2DNC6_ARAVE</name>
<dbReference type="OrthoDB" id="6435878at2759"/>
<reference evidence="1 2" key="1">
    <citation type="journal article" date="2019" name="Sci. Rep.">
        <title>Orb-weaving spider Araneus ventricosus genome elucidates the spidroin gene catalogue.</title>
        <authorList>
            <person name="Kono N."/>
            <person name="Nakamura H."/>
            <person name="Ohtoshi R."/>
            <person name="Moran D.A.P."/>
            <person name="Shinohara A."/>
            <person name="Yoshida Y."/>
            <person name="Fujiwara M."/>
            <person name="Mori M."/>
            <person name="Tomita M."/>
            <person name="Arakawa K."/>
        </authorList>
    </citation>
    <scope>NUCLEOTIDE SEQUENCE [LARGE SCALE GENOMIC DNA]</scope>
</reference>
<evidence type="ECO:0000313" key="2">
    <source>
        <dbReference type="Proteomes" id="UP000499080"/>
    </source>
</evidence>
<protein>
    <recommendedName>
        <fullName evidence="3">Peptidase aspartic putative domain-containing protein</fullName>
    </recommendedName>
</protein>
<accession>A0A4Y2DNC6</accession>
<keyword evidence="2" id="KW-1185">Reference proteome</keyword>
<dbReference type="AlphaFoldDB" id="A0A4Y2DNC6"/>
<gene>
    <name evidence="1" type="ORF">AVEN_188013_1</name>
</gene>
<sequence>MGEETTVHGLFGGIERSEKHKKYVVTLSDVFNLYSCEIEVMDQERICTPIPKLNDSELLNELKEHGIFVSDASMSESYCLFEREPNEIHMLLGADVIGNLLKGEEVKHLRGGLVAVNTHLGWTVMGKLKVEKEKHSNVLLSLYVSDNCIKDLWSLDVIGIKKNLVKRRLELNWKRLLEIILREMSREMKKEDM</sequence>
<evidence type="ECO:0000313" key="1">
    <source>
        <dbReference type="EMBL" id="GBM17328.1"/>
    </source>
</evidence>
<dbReference type="EMBL" id="BGPR01243308">
    <property type="protein sequence ID" value="GBM17328.1"/>
    <property type="molecule type" value="Genomic_DNA"/>
</dbReference>
<organism evidence="1 2">
    <name type="scientific">Araneus ventricosus</name>
    <name type="common">Orbweaver spider</name>
    <name type="synonym">Epeira ventricosa</name>
    <dbReference type="NCBI Taxonomy" id="182803"/>
    <lineage>
        <taxon>Eukaryota</taxon>
        <taxon>Metazoa</taxon>
        <taxon>Ecdysozoa</taxon>
        <taxon>Arthropoda</taxon>
        <taxon>Chelicerata</taxon>
        <taxon>Arachnida</taxon>
        <taxon>Araneae</taxon>
        <taxon>Araneomorphae</taxon>
        <taxon>Entelegynae</taxon>
        <taxon>Araneoidea</taxon>
        <taxon>Araneidae</taxon>
        <taxon>Araneus</taxon>
    </lineage>
</organism>
<proteinExistence type="predicted"/>
<comment type="caution">
    <text evidence="1">The sequence shown here is derived from an EMBL/GenBank/DDBJ whole genome shotgun (WGS) entry which is preliminary data.</text>
</comment>
<dbReference type="Proteomes" id="UP000499080">
    <property type="component" value="Unassembled WGS sequence"/>
</dbReference>
<evidence type="ECO:0008006" key="3">
    <source>
        <dbReference type="Google" id="ProtNLM"/>
    </source>
</evidence>